<dbReference type="InParanoid" id="A0A7M7J9F9"/>
<keyword evidence="8 10" id="KW-0472">Membrane</keyword>
<protein>
    <recommendedName>
        <fullName evidence="10">Elongation of very long chain fatty acids protein</fullName>
        <ecNumber evidence="10">2.3.1.199</ecNumber>
    </recommendedName>
    <alternativeName>
        <fullName evidence="10">Very-long-chain 3-oxoacyl-CoA synthase</fullName>
    </alternativeName>
</protein>
<feature type="transmembrane region" description="Helical" evidence="10">
    <location>
        <begin position="66"/>
        <end position="90"/>
    </location>
</feature>
<dbReference type="Pfam" id="PF01151">
    <property type="entry name" value="ELO"/>
    <property type="match status" value="1"/>
</dbReference>
<evidence type="ECO:0000313" key="11">
    <source>
        <dbReference type="EnsemblMetazoa" id="XP_022648700"/>
    </source>
</evidence>
<evidence type="ECO:0000256" key="3">
    <source>
        <dbReference type="ARBA" id="ARBA00022679"/>
    </source>
</evidence>
<dbReference type="AlphaFoldDB" id="A0A7M7J9F9"/>
<accession>A0A7M7J9F9</accession>
<dbReference type="RefSeq" id="XP_022648700.1">
    <property type="nucleotide sequence ID" value="XM_022792965.1"/>
</dbReference>
<feature type="transmembrane region" description="Helical" evidence="10">
    <location>
        <begin position="26"/>
        <end position="45"/>
    </location>
</feature>
<evidence type="ECO:0000256" key="1">
    <source>
        <dbReference type="ARBA" id="ARBA00004141"/>
    </source>
</evidence>
<keyword evidence="3 10" id="KW-0808">Transferase</keyword>
<dbReference type="GeneID" id="111245104"/>
<reference evidence="11" key="1">
    <citation type="submission" date="2021-01" db="UniProtKB">
        <authorList>
            <consortium name="EnsemblMetazoa"/>
        </authorList>
    </citation>
    <scope>IDENTIFICATION</scope>
</reference>
<dbReference type="GO" id="GO:0019367">
    <property type="term" value="P:fatty acid elongation, saturated fatty acid"/>
    <property type="evidence" value="ECO:0007669"/>
    <property type="project" value="TreeGrafter"/>
</dbReference>
<keyword evidence="5 10" id="KW-0276">Fatty acid metabolism</keyword>
<dbReference type="EC" id="2.3.1.199" evidence="10"/>
<dbReference type="GO" id="GO:0030148">
    <property type="term" value="P:sphingolipid biosynthetic process"/>
    <property type="evidence" value="ECO:0007669"/>
    <property type="project" value="TreeGrafter"/>
</dbReference>
<evidence type="ECO:0000313" key="12">
    <source>
        <dbReference type="Proteomes" id="UP000594260"/>
    </source>
</evidence>
<keyword evidence="7 10" id="KW-0443">Lipid metabolism</keyword>
<dbReference type="OrthoDB" id="434092at2759"/>
<comment type="subcellular location">
    <subcellularLocation>
        <location evidence="1">Membrane</location>
        <topology evidence="1">Multi-pass membrane protein</topology>
    </subcellularLocation>
</comment>
<keyword evidence="4 10" id="KW-0812">Transmembrane</keyword>
<name>A0A7M7J9F9_VARDE</name>
<evidence type="ECO:0000256" key="7">
    <source>
        <dbReference type="ARBA" id="ARBA00023098"/>
    </source>
</evidence>
<keyword evidence="9 10" id="KW-0275">Fatty acid biosynthesis</keyword>
<dbReference type="KEGG" id="vde:111245104"/>
<sequence>MPIIVDQLQWAYRGIMENTDPRVEKWPLMSSPLPILSLVSSYVYFVKIWGPNYMRDRKPYQIKHWIIAYNIFMVLANGWFFVYGGSYTYLGGGYSWFCEAANYGSDPKQMTIITIGWWYMCLKILELMDTVFFVLTKKFSHISVLHVIHHSLVACSVWLGVNFGATGQNAFFPLINCVIHCIMYAYYAMAAFGLQKYLWWKRYLTQMQMTQFISLIIHGSIPVFYDCGFPPYFGYITIFEASLFFVLFFNFYMKTYNKKAPGTSSTKVIDANGNGVPIAKTVKVQ</sequence>
<dbReference type="GO" id="GO:0034626">
    <property type="term" value="P:fatty acid elongation, polyunsaturated fatty acid"/>
    <property type="evidence" value="ECO:0007669"/>
    <property type="project" value="TreeGrafter"/>
</dbReference>
<feature type="transmembrane region" description="Helical" evidence="10">
    <location>
        <begin position="206"/>
        <end position="225"/>
    </location>
</feature>
<evidence type="ECO:0000256" key="8">
    <source>
        <dbReference type="ARBA" id="ARBA00023136"/>
    </source>
</evidence>
<dbReference type="EnsemblMetazoa" id="XM_022792965">
    <property type="protein sequence ID" value="XP_022648700"/>
    <property type="gene ID" value="LOC111245104"/>
</dbReference>
<dbReference type="EnsemblMetazoa" id="XM_022792963">
    <property type="protein sequence ID" value="XP_022648698"/>
    <property type="gene ID" value="LOC111245104"/>
</dbReference>
<dbReference type="InterPro" id="IPR002076">
    <property type="entry name" value="ELO_fam"/>
</dbReference>
<dbReference type="Proteomes" id="UP000594260">
    <property type="component" value="Unplaced"/>
</dbReference>
<dbReference type="GO" id="GO:0009922">
    <property type="term" value="F:fatty acid elongase activity"/>
    <property type="evidence" value="ECO:0007669"/>
    <property type="project" value="UniProtKB-EC"/>
</dbReference>
<evidence type="ECO:0000256" key="5">
    <source>
        <dbReference type="ARBA" id="ARBA00022832"/>
    </source>
</evidence>
<organism evidence="11 12">
    <name type="scientific">Varroa destructor</name>
    <name type="common">Honeybee mite</name>
    <dbReference type="NCBI Taxonomy" id="109461"/>
    <lineage>
        <taxon>Eukaryota</taxon>
        <taxon>Metazoa</taxon>
        <taxon>Ecdysozoa</taxon>
        <taxon>Arthropoda</taxon>
        <taxon>Chelicerata</taxon>
        <taxon>Arachnida</taxon>
        <taxon>Acari</taxon>
        <taxon>Parasitiformes</taxon>
        <taxon>Mesostigmata</taxon>
        <taxon>Gamasina</taxon>
        <taxon>Dermanyssoidea</taxon>
        <taxon>Varroidae</taxon>
        <taxon>Varroa</taxon>
    </lineage>
</organism>
<proteinExistence type="inferred from homology"/>
<dbReference type="PANTHER" id="PTHR11157:SF69">
    <property type="entry name" value="ELONGATION OF VERY LONG CHAIN FATTY ACIDS PROTEIN 7"/>
    <property type="match status" value="1"/>
</dbReference>
<dbReference type="OMA" id="DYSWFCE"/>
<feature type="transmembrane region" description="Helical" evidence="10">
    <location>
        <begin position="147"/>
        <end position="165"/>
    </location>
</feature>
<comment type="similarity">
    <text evidence="10">Belongs to the ELO family.</text>
</comment>
<evidence type="ECO:0000256" key="10">
    <source>
        <dbReference type="RuleBase" id="RU361115"/>
    </source>
</evidence>
<keyword evidence="2 10" id="KW-0444">Lipid biosynthesis</keyword>
<evidence type="ECO:0000256" key="6">
    <source>
        <dbReference type="ARBA" id="ARBA00022989"/>
    </source>
</evidence>
<dbReference type="PANTHER" id="PTHR11157">
    <property type="entry name" value="FATTY ACID ACYL TRANSFERASE-RELATED"/>
    <property type="match status" value="1"/>
</dbReference>
<dbReference type="GO" id="GO:0042761">
    <property type="term" value="P:very long-chain fatty acid biosynthetic process"/>
    <property type="evidence" value="ECO:0007669"/>
    <property type="project" value="TreeGrafter"/>
</dbReference>
<evidence type="ECO:0000256" key="2">
    <source>
        <dbReference type="ARBA" id="ARBA00022516"/>
    </source>
</evidence>
<keyword evidence="12" id="KW-1185">Reference proteome</keyword>
<dbReference type="GO" id="GO:0005789">
    <property type="term" value="C:endoplasmic reticulum membrane"/>
    <property type="evidence" value="ECO:0007669"/>
    <property type="project" value="TreeGrafter"/>
</dbReference>
<feature type="transmembrane region" description="Helical" evidence="10">
    <location>
        <begin position="231"/>
        <end position="252"/>
    </location>
</feature>
<feature type="transmembrane region" description="Helical" evidence="10">
    <location>
        <begin position="110"/>
        <end position="135"/>
    </location>
</feature>
<evidence type="ECO:0000256" key="9">
    <source>
        <dbReference type="ARBA" id="ARBA00023160"/>
    </source>
</evidence>
<dbReference type="RefSeq" id="XP_022648698.1">
    <property type="nucleotide sequence ID" value="XM_022792963.1"/>
</dbReference>
<keyword evidence="6 10" id="KW-1133">Transmembrane helix</keyword>
<evidence type="ECO:0000256" key="4">
    <source>
        <dbReference type="ARBA" id="ARBA00022692"/>
    </source>
</evidence>
<dbReference type="GO" id="GO:0034625">
    <property type="term" value="P:fatty acid elongation, monounsaturated fatty acid"/>
    <property type="evidence" value="ECO:0007669"/>
    <property type="project" value="TreeGrafter"/>
</dbReference>
<feature type="transmembrane region" description="Helical" evidence="10">
    <location>
        <begin position="171"/>
        <end position="194"/>
    </location>
</feature>
<comment type="catalytic activity">
    <reaction evidence="10">
        <text>a very-long-chain acyl-CoA + malonyl-CoA + H(+) = a very-long-chain 3-oxoacyl-CoA + CO2 + CoA</text>
        <dbReference type="Rhea" id="RHEA:32727"/>
        <dbReference type="ChEBI" id="CHEBI:15378"/>
        <dbReference type="ChEBI" id="CHEBI:16526"/>
        <dbReference type="ChEBI" id="CHEBI:57287"/>
        <dbReference type="ChEBI" id="CHEBI:57384"/>
        <dbReference type="ChEBI" id="CHEBI:90725"/>
        <dbReference type="ChEBI" id="CHEBI:90736"/>
        <dbReference type="EC" id="2.3.1.199"/>
    </reaction>
</comment>